<dbReference type="Gene3D" id="1.10.287.130">
    <property type="match status" value="1"/>
</dbReference>
<dbReference type="InterPro" id="IPR000014">
    <property type="entry name" value="PAS"/>
</dbReference>
<dbReference type="InterPro" id="IPR036097">
    <property type="entry name" value="HisK_dim/P_sf"/>
</dbReference>
<dbReference type="Pfam" id="PF08448">
    <property type="entry name" value="PAS_4"/>
    <property type="match status" value="1"/>
</dbReference>
<feature type="domain" description="PAS" evidence="7">
    <location>
        <begin position="74"/>
        <end position="145"/>
    </location>
</feature>
<evidence type="ECO:0000313" key="10">
    <source>
        <dbReference type="Proteomes" id="UP000244450"/>
    </source>
</evidence>
<dbReference type="NCBIfam" id="TIGR00229">
    <property type="entry name" value="sensory_box"/>
    <property type="match status" value="3"/>
</dbReference>
<dbReference type="PANTHER" id="PTHR43304">
    <property type="entry name" value="PHYTOCHROME-LIKE PROTEIN CPH1"/>
    <property type="match status" value="1"/>
</dbReference>
<protein>
    <recommendedName>
        <fullName evidence="2">histidine kinase</fullName>
        <ecNumber evidence="2">2.7.13.3</ecNumber>
    </recommendedName>
</protein>
<dbReference type="Gene3D" id="3.30.450.20">
    <property type="entry name" value="PAS domain"/>
    <property type="match status" value="4"/>
</dbReference>
<dbReference type="InterPro" id="IPR003661">
    <property type="entry name" value="HisK_dim/P_dom"/>
</dbReference>
<keyword evidence="6" id="KW-0812">Transmembrane</keyword>
<dbReference type="EC" id="2.7.13.3" evidence="2"/>
<comment type="caution">
    <text evidence="9">The sequence shown here is derived from an EMBL/GenBank/DDBJ whole genome shotgun (WGS) entry which is preliminary data.</text>
</comment>
<dbReference type="InterPro" id="IPR013655">
    <property type="entry name" value="PAS_fold_3"/>
</dbReference>
<dbReference type="InterPro" id="IPR052162">
    <property type="entry name" value="Sensor_kinase/Photoreceptor"/>
</dbReference>
<feature type="domain" description="PAS" evidence="7">
    <location>
        <begin position="446"/>
        <end position="517"/>
    </location>
</feature>
<reference evidence="9 10" key="1">
    <citation type="submission" date="2018-04" db="EMBL/GenBank/DDBJ databases">
        <title>Chitinophaga fuyangensis sp. nov., isolated from soil in a chemical factory.</title>
        <authorList>
            <person name="Chen K."/>
        </authorList>
    </citation>
    <scope>NUCLEOTIDE SEQUENCE [LARGE SCALE GENOMIC DNA]</scope>
    <source>
        <strain evidence="9 10">LY-1</strain>
    </source>
</reference>
<dbReference type="Pfam" id="PF13426">
    <property type="entry name" value="PAS_9"/>
    <property type="match status" value="2"/>
</dbReference>
<dbReference type="PROSITE" id="PS50112">
    <property type="entry name" value="PAS"/>
    <property type="match status" value="2"/>
</dbReference>
<evidence type="ECO:0000256" key="2">
    <source>
        <dbReference type="ARBA" id="ARBA00012438"/>
    </source>
</evidence>
<dbReference type="InterPro" id="IPR013656">
    <property type="entry name" value="PAS_4"/>
</dbReference>
<evidence type="ECO:0000256" key="3">
    <source>
        <dbReference type="ARBA" id="ARBA00022553"/>
    </source>
</evidence>
<feature type="domain" description="PAC" evidence="8">
    <location>
        <begin position="518"/>
        <end position="572"/>
    </location>
</feature>
<dbReference type="SUPFAM" id="SSF55785">
    <property type="entry name" value="PYP-like sensor domain (PAS domain)"/>
    <property type="match status" value="4"/>
</dbReference>
<dbReference type="AlphaFoldDB" id="A0A2T7BD93"/>
<feature type="domain" description="PAC" evidence="8">
    <location>
        <begin position="397"/>
        <end position="449"/>
    </location>
</feature>
<keyword evidence="5" id="KW-0418">Kinase</keyword>
<dbReference type="InterPro" id="IPR000700">
    <property type="entry name" value="PAS-assoc_C"/>
</dbReference>
<feature type="transmembrane region" description="Helical" evidence="6">
    <location>
        <begin position="46"/>
        <end position="65"/>
    </location>
</feature>
<dbReference type="SUPFAM" id="SSF47384">
    <property type="entry name" value="Homodimeric domain of signal transducing histidine kinase"/>
    <property type="match status" value="1"/>
</dbReference>
<evidence type="ECO:0000259" key="8">
    <source>
        <dbReference type="PROSITE" id="PS50113"/>
    </source>
</evidence>
<evidence type="ECO:0000259" key="7">
    <source>
        <dbReference type="PROSITE" id="PS50112"/>
    </source>
</evidence>
<evidence type="ECO:0000313" key="9">
    <source>
        <dbReference type="EMBL" id="PUZ23064.1"/>
    </source>
</evidence>
<keyword evidence="6" id="KW-1133">Transmembrane helix</keyword>
<accession>A0A2T7BD93</accession>
<gene>
    <name evidence="9" type="ORF">DCC81_21915</name>
</gene>
<keyword evidence="4" id="KW-0808">Transferase</keyword>
<sequence>MRRLHRSALKIVAAYIVCGVLWIYFSDIILFRLTGNDVKLFQRLQLYKGSFYVVSTSLLLYWLIFKQHLRLSRSEAAYMRIFKENPQPMWVYDVESFAFLEVNEAAIRKYGYSREEFLEMTILDIRPPEEAARMRNIAPRAQSFSESGTWKHFRKDGSSMYVKVSLFRTRYQHHNAEIVSVWDVTDKYLSDAELMQHKQLLDALINSSDALIWAVDKQQRLIAFNEAFAAAIYQLTQVHVHLGITLSDAPFGRLFRNWNTIYQRAMLGERSSLHETRELGVIGWKHAEVTLNPVKADGQTIGIAMFVRNISARKRNELRLQRALNRYNVLSRATNDAIWDWNLQTNKVVWNKRAYAVFKYREMSPSPDWWMENVHPEDRERVEKSIQDTIGRGENLWSDMYRFRCGDGSYKSVYDRGYLIYNEHHKAVRMIGAVQDIQEKKEYEEEILKLSMVAKKTDNAVLINDREGRVEWVNESFTALTGYTLDEMKGRRPWELLHGPGTDPELVARIRDTLANKQSFIGELLNYHKSGRPYWIMLYITPVLNEQGDIVSHVVIQADITERKRFIEQLEHRNRHLTEIAFISSHELRRPVVSLMGLLQLLDVENPANMANKEILSYFDQLVKELDRMIHVIAGKCNEVNV</sequence>
<dbReference type="GO" id="GO:0000155">
    <property type="term" value="F:phosphorelay sensor kinase activity"/>
    <property type="evidence" value="ECO:0007669"/>
    <property type="project" value="InterPro"/>
</dbReference>
<dbReference type="SMART" id="SM00091">
    <property type="entry name" value="PAS"/>
    <property type="match status" value="4"/>
</dbReference>
<dbReference type="OrthoDB" id="9124519at2"/>
<dbReference type="Proteomes" id="UP000244450">
    <property type="component" value="Unassembled WGS sequence"/>
</dbReference>
<dbReference type="PANTHER" id="PTHR43304:SF1">
    <property type="entry name" value="PAC DOMAIN-CONTAINING PROTEIN"/>
    <property type="match status" value="1"/>
</dbReference>
<dbReference type="SMART" id="SM00086">
    <property type="entry name" value="PAC"/>
    <property type="match status" value="4"/>
</dbReference>
<keyword evidence="6" id="KW-0472">Membrane</keyword>
<dbReference type="Pfam" id="PF08447">
    <property type="entry name" value="PAS_3"/>
    <property type="match status" value="1"/>
</dbReference>
<dbReference type="CDD" id="cd00082">
    <property type="entry name" value="HisKA"/>
    <property type="match status" value="1"/>
</dbReference>
<proteinExistence type="predicted"/>
<keyword evidence="3" id="KW-0597">Phosphoprotein</keyword>
<comment type="catalytic activity">
    <reaction evidence="1">
        <text>ATP + protein L-histidine = ADP + protein N-phospho-L-histidine.</text>
        <dbReference type="EC" id="2.7.13.3"/>
    </reaction>
</comment>
<evidence type="ECO:0000256" key="4">
    <source>
        <dbReference type="ARBA" id="ARBA00022679"/>
    </source>
</evidence>
<dbReference type="InterPro" id="IPR035965">
    <property type="entry name" value="PAS-like_dom_sf"/>
</dbReference>
<dbReference type="EMBL" id="QCYK01000003">
    <property type="protein sequence ID" value="PUZ23064.1"/>
    <property type="molecule type" value="Genomic_DNA"/>
</dbReference>
<name>A0A2T7BD93_9BACT</name>
<evidence type="ECO:0000256" key="5">
    <source>
        <dbReference type="ARBA" id="ARBA00022777"/>
    </source>
</evidence>
<organism evidence="9 10">
    <name type="scientific">Chitinophaga parva</name>
    <dbReference type="NCBI Taxonomy" id="2169414"/>
    <lineage>
        <taxon>Bacteria</taxon>
        <taxon>Pseudomonadati</taxon>
        <taxon>Bacteroidota</taxon>
        <taxon>Chitinophagia</taxon>
        <taxon>Chitinophagales</taxon>
        <taxon>Chitinophagaceae</taxon>
        <taxon>Chitinophaga</taxon>
    </lineage>
</organism>
<evidence type="ECO:0000256" key="6">
    <source>
        <dbReference type="SAM" id="Phobius"/>
    </source>
</evidence>
<dbReference type="CDD" id="cd00130">
    <property type="entry name" value="PAS"/>
    <property type="match status" value="3"/>
</dbReference>
<dbReference type="PROSITE" id="PS50113">
    <property type="entry name" value="PAC"/>
    <property type="match status" value="2"/>
</dbReference>
<evidence type="ECO:0000256" key="1">
    <source>
        <dbReference type="ARBA" id="ARBA00000085"/>
    </source>
</evidence>
<keyword evidence="10" id="KW-1185">Reference proteome</keyword>
<dbReference type="InterPro" id="IPR001610">
    <property type="entry name" value="PAC"/>
</dbReference>
<feature type="transmembrane region" description="Helical" evidence="6">
    <location>
        <begin position="12"/>
        <end position="34"/>
    </location>
</feature>
<dbReference type="RefSeq" id="WP_108688808.1">
    <property type="nucleotide sequence ID" value="NZ_QCYK01000003.1"/>
</dbReference>